<dbReference type="GO" id="GO:0005506">
    <property type="term" value="F:iron ion binding"/>
    <property type="evidence" value="ECO:0007669"/>
    <property type="project" value="InterPro"/>
</dbReference>
<dbReference type="GO" id="GO:0031418">
    <property type="term" value="F:L-ascorbic acid binding"/>
    <property type="evidence" value="ECO:0007669"/>
    <property type="project" value="UniProtKB-KW"/>
</dbReference>
<proteinExistence type="predicted"/>
<protein>
    <recommendedName>
        <fullName evidence="7">Prolyl 4-hydroxylase alpha subunit domain-containing protein</fullName>
    </recommendedName>
</protein>
<dbReference type="PANTHER" id="PTHR10869">
    <property type="entry name" value="PROLYL 4-HYDROXYLASE ALPHA SUBUNIT"/>
    <property type="match status" value="1"/>
</dbReference>
<feature type="domain" description="Prolyl 4-hydroxylase alpha subunit" evidence="7">
    <location>
        <begin position="51"/>
        <end position="252"/>
    </location>
</feature>
<evidence type="ECO:0000256" key="2">
    <source>
        <dbReference type="ARBA" id="ARBA00022723"/>
    </source>
</evidence>
<sequence length="307" mass="34928">MEVYTPKSEAGSSADGQVSFDAGELKILDFRKDESFNANNIEKMDILDFGKEGFLLSNLLSELECQDIIKKGEEIGFDSIHGANDNYRSCKRITLENQTLNDILWKRIQPYLGDIRIDGDPTQQHIHGITTVLQGLWKPCGLNNVFRLCRYFPGGHFAPHYDGFFGRSSSERSLQTLMLYLNGGFSGGCTNFVDEAQELHKGEDGKYCAEDKNIIYRIHPKSGLGIIFNHHRLHEGQRLGDGVKYILRTDIMYKNQDKVQLVQTEEKAFEMLQEAERKEACGDCLEAAELYRKAFKLSPTLAEYYKS</sequence>
<dbReference type="InterPro" id="IPR044862">
    <property type="entry name" value="Pro_4_hyd_alph_FE2OG_OXY"/>
</dbReference>
<dbReference type="AlphaFoldDB" id="A0AAN8JSI2"/>
<keyword evidence="9" id="KW-1185">Reference proteome</keyword>
<evidence type="ECO:0000256" key="1">
    <source>
        <dbReference type="ARBA" id="ARBA00001961"/>
    </source>
</evidence>
<dbReference type="PANTHER" id="PTHR10869:SF236">
    <property type="entry name" value="PROLYL 4-HYDROXYLASE ALPHA SUBUNIT DOMAIN-CONTAINING PROTEIN"/>
    <property type="match status" value="1"/>
</dbReference>
<dbReference type="SMART" id="SM00702">
    <property type="entry name" value="P4Hc"/>
    <property type="match status" value="1"/>
</dbReference>
<evidence type="ECO:0000256" key="3">
    <source>
        <dbReference type="ARBA" id="ARBA00022896"/>
    </source>
</evidence>
<evidence type="ECO:0000256" key="6">
    <source>
        <dbReference type="ARBA" id="ARBA00023004"/>
    </source>
</evidence>
<evidence type="ECO:0000313" key="8">
    <source>
        <dbReference type="EMBL" id="KAK6181570.1"/>
    </source>
</evidence>
<evidence type="ECO:0000256" key="4">
    <source>
        <dbReference type="ARBA" id="ARBA00022964"/>
    </source>
</evidence>
<comment type="caution">
    <text evidence="8">The sequence shown here is derived from an EMBL/GenBank/DDBJ whole genome shotgun (WGS) entry which is preliminary data.</text>
</comment>
<accession>A0AAN8JSI2</accession>
<evidence type="ECO:0000256" key="5">
    <source>
        <dbReference type="ARBA" id="ARBA00023002"/>
    </source>
</evidence>
<evidence type="ECO:0000259" key="7">
    <source>
        <dbReference type="SMART" id="SM00702"/>
    </source>
</evidence>
<keyword evidence="5" id="KW-0560">Oxidoreductase</keyword>
<dbReference type="GO" id="GO:0004656">
    <property type="term" value="F:procollagen-proline 4-dioxygenase activity"/>
    <property type="evidence" value="ECO:0007669"/>
    <property type="project" value="TreeGrafter"/>
</dbReference>
<keyword evidence="6" id="KW-0408">Iron</keyword>
<organism evidence="8 9">
    <name type="scientific">Patella caerulea</name>
    <name type="common">Rayed Mediterranean limpet</name>
    <dbReference type="NCBI Taxonomy" id="87958"/>
    <lineage>
        <taxon>Eukaryota</taxon>
        <taxon>Metazoa</taxon>
        <taxon>Spiralia</taxon>
        <taxon>Lophotrochozoa</taxon>
        <taxon>Mollusca</taxon>
        <taxon>Gastropoda</taxon>
        <taxon>Patellogastropoda</taxon>
        <taxon>Patelloidea</taxon>
        <taxon>Patellidae</taxon>
        <taxon>Patella</taxon>
    </lineage>
</organism>
<dbReference type="GO" id="GO:0005783">
    <property type="term" value="C:endoplasmic reticulum"/>
    <property type="evidence" value="ECO:0007669"/>
    <property type="project" value="TreeGrafter"/>
</dbReference>
<keyword evidence="4" id="KW-0223">Dioxygenase</keyword>
<reference evidence="8 9" key="1">
    <citation type="submission" date="2024-01" db="EMBL/GenBank/DDBJ databases">
        <title>The genome of the rayed Mediterranean limpet Patella caerulea (Linnaeus, 1758).</title>
        <authorList>
            <person name="Anh-Thu Weber A."/>
            <person name="Halstead-Nussloch G."/>
        </authorList>
    </citation>
    <scope>NUCLEOTIDE SEQUENCE [LARGE SCALE GENOMIC DNA]</scope>
    <source>
        <strain evidence="8">AATW-2023a</strain>
        <tissue evidence="8">Whole specimen</tissue>
    </source>
</reference>
<gene>
    <name evidence="8" type="ORF">SNE40_009397</name>
</gene>
<dbReference type="Pfam" id="PF13640">
    <property type="entry name" value="2OG-FeII_Oxy_3"/>
    <property type="match status" value="1"/>
</dbReference>
<keyword evidence="3" id="KW-0847">Vitamin C</keyword>
<dbReference type="Gene3D" id="2.60.120.620">
    <property type="entry name" value="q2cbj1_9rhob like domain"/>
    <property type="match status" value="1"/>
</dbReference>
<comment type="cofactor">
    <cofactor evidence="1">
        <name>L-ascorbate</name>
        <dbReference type="ChEBI" id="CHEBI:38290"/>
    </cofactor>
</comment>
<evidence type="ECO:0000313" key="9">
    <source>
        <dbReference type="Proteomes" id="UP001347796"/>
    </source>
</evidence>
<dbReference type="InterPro" id="IPR045054">
    <property type="entry name" value="P4HA-like"/>
</dbReference>
<dbReference type="EMBL" id="JAZGQO010000007">
    <property type="protein sequence ID" value="KAK6181570.1"/>
    <property type="molecule type" value="Genomic_DNA"/>
</dbReference>
<keyword evidence="2" id="KW-0479">Metal-binding</keyword>
<dbReference type="Proteomes" id="UP001347796">
    <property type="component" value="Unassembled WGS sequence"/>
</dbReference>
<dbReference type="InterPro" id="IPR006620">
    <property type="entry name" value="Pro_4_hyd_alph"/>
</dbReference>
<name>A0AAN8JSI2_PATCE</name>